<organism evidence="1 2">
    <name type="scientific">Ramalina farinacea</name>
    <dbReference type="NCBI Taxonomy" id="258253"/>
    <lineage>
        <taxon>Eukaryota</taxon>
        <taxon>Fungi</taxon>
        <taxon>Dikarya</taxon>
        <taxon>Ascomycota</taxon>
        <taxon>Pezizomycotina</taxon>
        <taxon>Lecanoromycetes</taxon>
        <taxon>OSLEUM clade</taxon>
        <taxon>Lecanoromycetidae</taxon>
        <taxon>Lecanorales</taxon>
        <taxon>Lecanorineae</taxon>
        <taxon>Ramalinaceae</taxon>
        <taxon>Ramalina</taxon>
    </lineage>
</organism>
<proteinExistence type="predicted"/>
<reference evidence="1" key="1">
    <citation type="journal article" date="2023" name="Genome Biol. Evol.">
        <title>First Whole Genome Sequence and Flow Cytometry Genome Size Data for the Lichen-Forming Fungus Ramalina farinacea (Ascomycota).</title>
        <authorList>
            <person name="Llewellyn T."/>
            <person name="Mian S."/>
            <person name="Hill R."/>
            <person name="Leitch I.J."/>
            <person name="Gaya E."/>
        </authorList>
    </citation>
    <scope>NUCLEOTIDE SEQUENCE</scope>
    <source>
        <strain evidence="1">LIQ254RAFAR</strain>
    </source>
</reference>
<dbReference type="SUPFAM" id="SSF64356">
    <property type="entry name" value="SNARE-like"/>
    <property type="match status" value="1"/>
</dbReference>
<sequence length="148" mass="16655">MYVIVEKRHPVVGHDIFEARCRDRNRLDQDLGLLQNIDDRLSMWGWQTGTGARLAIIVDAWGRGGRPSIERKATGDGKESKALAGRAVQDADAFKALQTAYIRLLQNPFYKPDEHTPMVAAHGQGKSGEIRSKKFIDEVRRIGDTWTP</sequence>
<name>A0AA43QIW9_9LECA</name>
<dbReference type="Gene3D" id="3.30.450.70">
    <property type="match status" value="1"/>
</dbReference>
<dbReference type="InterPro" id="IPR011012">
    <property type="entry name" value="Longin-like_dom_sf"/>
</dbReference>
<evidence type="ECO:0000313" key="2">
    <source>
        <dbReference type="Proteomes" id="UP001161017"/>
    </source>
</evidence>
<protein>
    <submittedName>
        <fullName evidence="1">Uncharacterized protein</fullName>
    </submittedName>
</protein>
<dbReference type="AlphaFoldDB" id="A0AA43QIW9"/>
<gene>
    <name evidence="1" type="ORF">OHK93_006601</name>
</gene>
<evidence type="ECO:0000313" key="1">
    <source>
        <dbReference type="EMBL" id="MDI1487332.1"/>
    </source>
</evidence>
<accession>A0AA43QIW9</accession>
<dbReference type="Proteomes" id="UP001161017">
    <property type="component" value="Unassembled WGS sequence"/>
</dbReference>
<comment type="caution">
    <text evidence="1">The sequence shown here is derived from an EMBL/GenBank/DDBJ whole genome shotgun (WGS) entry which is preliminary data.</text>
</comment>
<dbReference type="EMBL" id="JAPUFD010000005">
    <property type="protein sequence ID" value="MDI1487332.1"/>
    <property type="molecule type" value="Genomic_DNA"/>
</dbReference>
<keyword evidence="2" id="KW-1185">Reference proteome</keyword>